<dbReference type="Proteomes" id="UP000437638">
    <property type="component" value="Unassembled WGS sequence"/>
</dbReference>
<proteinExistence type="predicted"/>
<evidence type="ECO:0000313" key="2">
    <source>
        <dbReference type="Proteomes" id="UP000437638"/>
    </source>
</evidence>
<name>A0A7X3H2T9_9GAMM</name>
<gene>
    <name evidence="1" type="ORF">GPM19_10335</name>
</gene>
<reference evidence="1 2" key="1">
    <citation type="submission" date="2019-12" db="EMBL/GenBank/DDBJ databases">
        <title>Halomonas rutogse sp. nov. isolated from two lakes on Tibetan Plateau.</title>
        <authorList>
            <person name="Gao P."/>
        </authorList>
    </citation>
    <scope>NUCLEOTIDE SEQUENCE [LARGE SCALE GENOMIC DNA]</scope>
    <source>
        <strain evidence="1 2">ZH2S</strain>
    </source>
</reference>
<sequence length="127" mass="14189">MMTMTQAPAIESLVKPVEGTVLRDLSEIQGESPQDKIEELYKIICRIGSPVYLIDYNLVLSLDVMLEIKKFDPNTFHKKTCAGRSSILSLRLSRQNGPGWASVPDSFREGTEALEAAIALFYLLVQE</sequence>
<dbReference type="AlphaFoldDB" id="A0A7X3H2T9"/>
<evidence type="ECO:0000313" key="1">
    <source>
        <dbReference type="EMBL" id="MWJ28598.1"/>
    </source>
</evidence>
<organism evidence="1 2">
    <name type="scientific">Vreelandella zhuhanensis</name>
    <dbReference type="NCBI Taxonomy" id="2684210"/>
    <lineage>
        <taxon>Bacteria</taxon>
        <taxon>Pseudomonadati</taxon>
        <taxon>Pseudomonadota</taxon>
        <taxon>Gammaproteobacteria</taxon>
        <taxon>Oceanospirillales</taxon>
        <taxon>Halomonadaceae</taxon>
        <taxon>Vreelandella</taxon>
    </lineage>
</organism>
<dbReference type="EMBL" id="WTKP01000006">
    <property type="protein sequence ID" value="MWJ28598.1"/>
    <property type="molecule type" value="Genomic_DNA"/>
</dbReference>
<protein>
    <submittedName>
        <fullName evidence="1">Uncharacterized protein</fullName>
    </submittedName>
</protein>
<keyword evidence="2" id="KW-1185">Reference proteome</keyword>
<accession>A0A7X3H2T9</accession>
<comment type="caution">
    <text evidence="1">The sequence shown here is derived from an EMBL/GenBank/DDBJ whole genome shotgun (WGS) entry which is preliminary data.</text>
</comment>
<dbReference type="RefSeq" id="WP_160418948.1">
    <property type="nucleotide sequence ID" value="NZ_WTKP01000006.1"/>
</dbReference>